<organism evidence="13 14">
    <name type="scientific">Pleurostoma richardsiae</name>
    <dbReference type="NCBI Taxonomy" id="41990"/>
    <lineage>
        <taxon>Eukaryota</taxon>
        <taxon>Fungi</taxon>
        <taxon>Dikarya</taxon>
        <taxon>Ascomycota</taxon>
        <taxon>Pezizomycotina</taxon>
        <taxon>Sordariomycetes</taxon>
        <taxon>Sordariomycetidae</taxon>
        <taxon>Calosphaeriales</taxon>
        <taxon>Pleurostomataceae</taxon>
        <taxon>Pleurostoma</taxon>
    </lineage>
</organism>
<reference evidence="13" key="1">
    <citation type="submission" date="2022-07" db="EMBL/GenBank/DDBJ databases">
        <title>Fungi with potential for degradation of polypropylene.</title>
        <authorList>
            <person name="Gostincar C."/>
        </authorList>
    </citation>
    <scope>NUCLEOTIDE SEQUENCE</scope>
    <source>
        <strain evidence="13">EXF-13308</strain>
    </source>
</reference>
<evidence type="ECO:0000313" key="13">
    <source>
        <dbReference type="EMBL" id="KAJ9134159.1"/>
    </source>
</evidence>
<comment type="catalytic activity">
    <reaction evidence="11">
        <text>(R)-pantoate + beta-alanine + ATP = (R)-pantothenate + AMP + diphosphate + H(+)</text>
        <dbReference type="Rhea" id="RHEA:10912"/>
        <dbReference type="ChEBI" id="CHEBI:15378"/>
        <dbReference type="ChEBI" id="CHEBI:15980"/>
        <dbReference type="ChEBI" id="CHEBI:29032"/>
        <dbReference type="ChEBI" id="CHEBI:30616"/>
        <dbReference type="ChEBI" id="CHEBI:33019"/>
        <dbReference type="ChEBI" id="CHEBI:57966"/>
        <dbReference type="ChEBI" id="CHEBI:456215"/>
        <dbReference type="EC" id="6.3.2.1"/>
    </reaction>
</comment>
<keyword evidence="6" id="KW-0566">Pantothenate biosynthesis</keyword>
<accession>A0AA38RMS8</accession>
<proteinExistence type="inferred from homology"/>
<dbReference type="Gene3D" id="3.40.50.620">
    <property type="entry name" value="HUPs"/>
    <property type="match status" value="1"/>
</dbReference>
<dbReference type="InterPro" id="IPR014729">
    <property type="entry name" value="Rossmann-like_a/b/a_fold"/>
</dbReference>
<comment type="pathway">
    <text evidence="1">Cofactor biosynthesis; (R)-pantothenate biosynthesis; (R)-pantothenate from (R)-pantoate and beta-alanine: step 1/1.</text>
</comment>
<dbReference type="PANTHER" id="PTHR21299">
    <property type="entry name" value="CYTIDYLATE KINASE/PANTOATE-BETA-ALANINE LIGASE"/>
    <property type="match status" value="1"/>
</dbReference>
<evidence type="ECO:0000256" key="10">
    <source>
        <dbReference type="ARBA" id="ARBA00032806"/>
    </source>
</evidence>
<dbReference type="EC" id="6.3.2.1" evidence="3"/>
<evidence type="ECO:0000256" key="4">
    <source>
        <dbReference type="ARBA" id="ARBA00015647"/>
    </source>
</evidence>
<dbReference type="Pfam" id="PF02569">
    <property type="entry name" value="Pantoate_ligase"/>
    <property type="match status" value="1"/>
</dbReference>
<dbReference type="InterPro" id="IPR003721">
    <property type="entry name" value="Pantoate_ligase"/>
</dbReference>
<comment type="caution">
    <text evidence="13">The sequence shown here is derived from an EMBL/GenBank/DDBJ whole genome shotgun (WGS) entry which is preliminary data.</text>
</comment>
<evidence type="ECO:0000256" key="11">
    <source>
        <dbReference type="ARBA" id="ARBA00048258"/>
    </source>
</evidence>
<dbReference type="Proteomes" id="UP001174694">
    <property type="component" value="Unassembled WGS sequence"/>
</dbReference>
<dbReference type="HAMAP" id="MF_00158">
    <property type="entry name" value="PanC"/>
    <property type="match status" value="1"/>
</dbReference>
<evidence type="ECO:0000256" key="8">
    <source>
        <dbReference type="ARBA" id="ARBA00022840"/>
    </source>
</evidence>
<dbReference type="EMBL" id="JANBVO010000045">
    <property type="protein sequence ID" value="KAJ9134159.1"/>
    <property type="molecule type" value="Genomic_DNA"/>
</dbReference>
<evidence type="ECO:0000256" key="7">
    <source>
        <dbReference type="ARBA" id="ARBA00022741"/>
    </source>
</evidence>
<dbReference type="SUPFAM" id="SSF52374">
    <property type="entry name" value="Nucleotidylyl transferase"/>
    <property type="match status" value="1"/>
</dbReference>
<keyword evidence="7" id="KW-0547">Nucleotide-binding</keyword>
<evidence type="ECO:0000256" key="2">
    <source>
        <dbReference type="ARBA" id="ARBA00009256"/>
    </source>
</evidence>
<sequence length="373" mass="40400">MARQASNDARHGATRPGLREDGPATTSEEYIPGTQIRVLRSVDAMRAFRSGLSSQDSVGLVPTMGALHEGHARLIRAAAGENDSVVVSIYVNPAQFGIREDLDSYPVTWDGDCRVLAGLNAEFAAEGAKGRIEAVFVPTTREMYPSGFPGQEVDSQGSFVTITPEGSVLEGASRPTFFRGVATVVMKLFAVAQPRRAYFGQKDAQQTVVVRKMARDFLLPVEVRVVPTAREEDGLAKSSRNAYLGERRRRVATVLHRALLAARERFGAGERSREAVLAAAKGVLDSTLAEQMRLPPSERVRFELDYISAASPDTMQEVDPIDPHQGAILSGAVRFLPVEEPREGEDLGHSGGPLVRLIDNVLIEPEENTPAAA</sequence>
<dbReference type="Gene3D" id="3.30.1300.10">
    <property type="entry name" value="Pantoate-beta-alanine ligase, C-terminal domain"/>
    <property type="match status" value="1"/>
</dbReference>
<dbReference type="GO" id="GO:0004592">
    <property type="term" value="F:pantoate-beta-alanine ligase activity"/>
    <property type="evidence" value="ECO:0007669"/>
    <property type="project" value="UniProtKB-EC"/>
</dbReference>
<dbReference type="InterPro" id="IPR042176">
    <property type="entry name" value="Pantoate_ligase_C"/>
</dbReference>
<dbReference type="CDD" id="cd00560">
    <property type="entry name" value="PanC"/>
    <property type="match status" value="1"/>
</dbReference>
<keyword evidence="14" id="KW-1185">Reference proteome</keyword>
<dbReference type="FunFam" id="3.30.1300.10:FF:000002">
    <property type="entry name" value="Pantoate--beta-alanine ligase"/>
    <property type="match status" value="1"/>
</dbReference>
<protein>
    <recommendedName>
        <fullName evidence="4">Pantoate--beta-alanine ligase</fullName>
        <ecNumber evidence="3">6.3.2.1</ecNumber>
    </recommendedName>
    <alternativeName>
        <fullName evidence="10">Pantoate-activating enzyme</fullName>
    </alternativeName>
    <alternativeName>
        <fullName evidence="9">Pantothenate synthetase</fullName>
    </alternativeName>
</protein>
<evidence type="ECO:0000313" key="14">
    <source>
        <dbReference type="Proteomes" id="UP001174694"/>
    </source>
</evidence>
<evidence type="ECO:0000256" key="12">
    <source>
        <dbReference type="SAM" id="MobiDB-lite"/>
    </source>
</evidence>
<evidence type="ECO:0000256" key="1">
    <source>
        <dbReference type="ARBA" id="ARBA00004990"/>
    </source>
</evidence>
<feature type="region of interest" description="Disordered" evidence="12">
    <location>
        <begin position="1"/>
        <end position="28"/>
    </location>
</feature>
<evidence type="ECO:0000256" key="3">
    <source>
        <dbReference type="ARBA" id="ARBA00012219"/>
    </source>
</evidence>
<evidence type="ECO:0000256" key="6">
    <source>
        <dbReference type="ARBA" id="ARBA00022655"/>
    </source>
</evidence>
<evidence type="ECO:0000256" key="5">
    <source>
        <dbReference type="ARBA" id="ARBA00022598"/>
    </source>
</evidence>
<gene>
    <name evidence="13" type="ORF">NKR23_g10358</name>
</gene>
<keyword evidence="5 13" id="KW-0436">Ligase</keyword>
<name>A0AA38RMS8_9PEZI</name>
<dbReference type="NCBIfam" id="TIGR00018">
    <property type="entry name" value="panC"/>
    <property type="match status" value="1"/>
</dbReference>
<dbReference type="AlphaFoldDB" id="A0AA38RMS8"/>
<evidence type="ECO:0000256" key="9">
    <source>
        <dbReference type="ARBA" id="ARBA00029902"/>
    </source>
</evidence>
<dbReference type="GO" id="GO:0015940">
    <property type="term" value="P:pantothenate biosynthetic process"/>
    <property type="evidence" value="ECO:0007669"/>
    <property type="project" value="UniProtKB-KW"/>
</dbReference>
<dbReference type="PANTHER" id="PTHR21299:SF1">
    <property type="entry name" value="PANTOATE--BETA-ALANINE LIGASE"/>
    <property type="match status" value="1"/>
</dbReference>
<comment type="similarity">
    <text evidence="2">Belongs to the pantothenate synthetase family.</text>
</comment>
<dbReference type="GO" id="GO:0005524">
    <property type="term" value="F:ATP binding"/>
    <property type="evidence" value="ECO:0007669"/>
    <property type="project" value="UniProtKB-KW"/>
</dbReference>
<keyword evidence="8" id="KW-0067">ATP-binding</keyword>